<dbReference type="Proteomes" id="UP001501169">
    <property type="component" value="Unassembled WGS sequence"/>
</dbReference>
<evidence type="ECO:0000313" key="3">
    <source>
        <dbReference type="EMBL" id="GAA0556120.1"/>
    </source>
</evidence>
<evidence type="ECO:0000259" key="1">
    <source>
        <dbReference type="Pfam" id="PF04471"/>
    </source>
</evidence>
<dbReference type="PANTHER" id="PTHR43236:SF1">
    <property type="entry name" value="BLL7220 PROTEIN"/>
    <property type="match status" value="1"/>
</dbReference>
<dbReference type="InterPro" id="IPR052345">
    <property type="entry name" value="Rad_response_metalloprotease"/>
</dbReference>
<reference evidence="3 4" key="1">
    <citation type="journal article" date="2019" name="Int. J. Syst. Evol. Microbiol.">
        <title>The Global Catalogue of Microorganisms (GCM) 10K type strain sequencing project: providing services to taxonomists for standard genome sequencing and annotation.</title>
        <authorList>
            <consortium name="The Broad Institute Genomics Platform"/>
            <consortium name="The Broad Institute Genome Sequencing Center for Infectious Disease"/>
            <person name="Wu L."/>
            <person name="Ma J."/>
        </authorList>
    </citation>
    <scope>NUCLEOTIDE SEQUENCE [LARGE SCALE GENOMIC DNA]</scope>
    <source>
        <strain evidence="3 4">JCM 14331</strain>
    </source>
</reference>
<protein>
    <submittedName>
        <fullName evidence="3">ImmA/IrrE family metallo-endopeptidase</fullName>
    </submittedName>
</protein>
<dbReference type="RefSeq" id="WP_226767733.1">
    <property type="nucleotide sequence ID" value="NZ_BAAAEO010000004.1"/>
</dbReference>
<gene>
    <name evidence="3" type="ORF">GCM10009098_24970</name>
</gene>
<organism evidence="3 4">
    <name type="scientific">Rheinheimera aquimaris</name>
    <dbReference type="NCBI Taxonomy" id="412437"/>
    <lineage>
        <taxon>Bacteria</taxon>
        <taxon>Pseudomonadati</taxon>
        <taxon>Pseudomonadota</taxon>
        <taxon>Gammaproteobacteria</taxon>
        <taxon>Chromatiales</taxon>
        <taxon>Chromatiaceae</taxon>
        <taxon>Rheinheimera</taxon>
    </lineage>
</organism>
<feature type="domain" description="IrrE N-terminal-like" evidence="2">
    <location>
        <begin position="286"/>
        <end position="418"/>
    </location>
</feature>
<dbReference type="Pfam" id="PF04471">
    <property type="entry name" value="Mrr_cat"/>
    <property type="match status" value="1"/>
</dbReference>
<comment type="caution">
    <text evidence="3">The sequence shown here is derived from an EMBL/GenBank/DDBJ whole genome shotgun (WGS) entry which is preliminary data.</text>
</comment>
<evidence type="ECO:0000259" key="2">
    <source>
        <dbReference type="Pfam" id="PF06114"/>
    </source>
</evidence>
<proteinExistence type="predicted"/>
<dbReference type="InterPro" id="IPR010359">
    <property type="entry name" value="IrrE_HExxH"/>
</dbReference>
<feature type="domain" description="Restriction endonuclease type IV Mrr" evidence="1">
    <location>
        <begin position="35"/>
        <end position="128"/>
    </location>
</feature>
<evidence type="ECO:0000313" key="4">
    <source>
        <dbReference type="Proteomes" id="UP001501169"/>
    </source>
</evidence>
<accession>A0ABN1DZU1</accession>
<dbReference type="Gene3D" id="1.10.10.2910">
    <property type="match status" value="1"/>
</dbReference>
<name>A0ABN1DZU1_9GAMM</name>
<dbReference type="EMBL" id="BAAAEO010000004">
    <property type="protein sequence ID" value="GAA0556120.1"/>
    <property type="molecule type" value="Genomic_DNA"/>
</dbReference>
<dbReference type="Pfam" id="PF06114">
    <property type="entry name" value="Peptidase_M78"/>
    <property type="match status" value="1"/>
</dbReference>
<sequence length="430" mass="48869">MKITSTIKKGNELEDVIFKILSSDIENGFFWAPSACCKIFQKKGYYSKDREKNIIFDISIEVFLPGKDAYSLLVLVECKNYNHKVPVDDVEEFYSKVQQVSGANIKAVVASSDALQDGAFKFSKSKGIGFLRYFSEKNSEWVLTRSPSCIGRSVKETEHASISQAILQQDFVGKGFEFYCFNGIDFTNSIHYFFERLMLSDVPESQIGQFKKIRTDILIPRSSVSYVDFSFIESKSNELLKLIGYFNGFVRDDKLVDVAKEKYGLSLDLGAELPLGVLGTVDFQRNAICVDSNQCGTKERARFTLAHELGHFILGHSKYIERERCYNSHLSESRDDISIKDIMRLEWQANQFASCVLLPKKAFVNAFIEQANVRGIKNRGFGALYVDEQRCNISALNLVTASLMKQFNVSKTVIVIRLKQLGIIRERFPK</sequence>
<dbReference type="PANTHER" id="PTHR43236">
    <property type="entry name" value="ANTITOXIN HIGA1"/>
    <property type="match status" value="1"/>
</dbReference>
<dbReference type="InterPro" id="IPR007560">
    <property type="entry name" value="Restrct_endonuc_IV_Mrr"/>
</dbReference>
<keyword evidence="4" id="KW-1185">Reference proteome</keyword>